<sequence>MNVTVQNNTGADTVAMRRVATRGCIQNCANALYIDAANEISADIEEINISVWAALSIRERKI</sequence>
<dbReference type="EMBL" id="JWJH01000013">
    <property type="protein sequence ID" value="KJF67015.1"/>
    <property type="molecule type" value="Genomic_DNA"/>
</dbReference>
<gene>
    <name evidence="1" type="ORF">RS75_15445</name>
</gene>
<accession>A0ABR5CQF8</accession>
<proteinExistence type="predicted"/>
<protein>
    <submittedName>
        <fullName evidence="1">Uncharacterized protein</fullName>
    </submittedName>
</protein>
<evidence type="ECO:0000313" key="1">
    <source>
        <dbReference type="EMBL" id="KJF67015.1"/>
    </source>
</evidence>
<comment type="caution">
    <text evidence="1">The sequence shown here is derived from an EMBL/GenBank/DDBJ whole genome shotgun (WGS) entry which is preliminary data.</text>
</comment>
<name>A0ABR5CQF8_9HYPH</name>
<dbReference type="Proteomes" id="UP000052068">
    <property type="component" value="Unassembled WGS sequence"/>
</dbReference>
<evidence type="ECO:0000313" key="2">
    <source>
        <dbReference type="Proteomes" id="UP000052068"/>
    </source>
</evidence>
<reference evidence="1 2" key="1">
    <citation type="submission" date="2015-03" db="EMBL/GenBank/DDBJ databases">
        <title>Draft Genome Sequences of Agrobacterium nepotum Strain 39/7T (= CFBP 7436T = LMG 26435T) and Agrobacterium sp. Strain KFB 330 (= CFBP 8308 = LMG 28674).</title>
        <authorList>
            <person name="Kuzmanovic N."/>
            <person name="Pulawska J."/>
            <person name="Obradovic A."/>
        </authorList>
    </citation>
    <scope>NUCLEOTIDE SEQUENCE [LARGE SCALE GENOMIC DNA]</scope>
    <source>
        <strain evidence="1 2">39/7</strain>
    </source>
</reference>
<keyword evidence="2" id="KW-1185">Reference proteome</keyword>
<organism evidence="1 2">
    <name type="scientific">Rhizobium nepotum 39/7</name>
    <dbReference type="NCBI Taxonomy" id="1368418"/>
    <lineage>
        <taxon>Bacteria</taxon>
        <taxon>Pseudomonadati</taxon>
        <taxon>Pseudomonadota</taxon>
        <taxon>Alphaproteobacteria</taxon>
        <taxon>Hyphomicrobiales</taxon>
        <taxon>Rhizobiaceae</taxon>
        <taxon>Rhizobium/Agrobacterium group</taxon>
        <taxon>Rhizobium</taxon>
    </lineage>
</organism>